<evidence type="ECO:0000313" key="7">
    <source>
        <dbReference type="EMBL" id="EEF32530.1"/>
    </source>
</evidence>
<evidence type="ECO:0000256" key="4">
    <source>
        <dbReference type="ARBA" id="ARBA00022821"/>
    </source>
</evidence>
<organism evidence="7 8">
    <name type="scientific">Ricinus communis</name>
    <name type="common">Castor bean</name>
    <dbReference type="NCBI Taxonomy" id="3988"/>
    <lineage>
        <taxon>Eukaryota</taxon>
        <taxon>Viridiplantae</taxon>
        <taxon>Streptophyta</taxon>
        <taxon>Embryophyta</taxon>
        <taxon>Tracheophyta</taxon>
        <taxon>Spermatophyta</taxon>
        <taxon>Magnoliopsida</taxon>
        <taxon>eudicotyledons</taxon>
        <taxon>Gunneridae</taxon>
        <taxon>Pentapetalae</taxon>
        <taxon>rosids</taxon>
        <taxon>fabids</taxon>
        <taxon>Malpighiales</taxon>
        <taxon>Euphorbiaceae</taxon>
        <taxon>Acalyphoideae</taxon>
        <taxon>Acalypheae</taxon>
        <taxon>Ricinus</taxon>
    </lineage>
</organism>
<dbReference type="InterPro" id="IPR010851">
    <property type="entry name" value="DEFL"/>
</dbReference>
<evidence type="ECO:0008006" key="9">
    <source>
        <dbReference type="Google" id="ProtNLM"/>
    </source>
</evidence>
<sequence>MAKLSSSCFLLVLIFLAAAQGGLSQAGEPGKCVTSWDCKDSKSCKDECNKNYPQGYGLCVGNPKTCLCSYNCR</sequence>
<keyword evidence="5" id="KW-1015">Disulfide bond</keyword>
<reference evidence="8" key="1">
    <citation type="journal article" date="2010" name="Nat. Biotechnol.">
        <title>Draft genome sequence of the oilseed species Ricinus communis.</title>
        <authorList>
            <person name="Chan A.P."/>
            <person name="Crabtree J."/>
            <person name="Zhao Q."/>
            <person name="Lorenzi H."/>
            <person name="Orvis J."/>
            <person name="Puiu D."/>
            <person name="Melake-Berhan A."/>
            <person name="Jones K.M."/>
            <person name="Redman J."/>
            <person name="Chen G."/>
            <person name="Cahoon E.B."/>
            <person name="Gedil M."/>
            <person name="Stanke M."/>
            <person name="Haas B.J."/>
            <person name="Wortman J.R."/>
            <person name="Fraser-Liggett C.M."/>
            <person name="Ravel J."/>
            <person name="Rabinowicz P.D."/>
        </authorList>
    </citation>
    <scope>NUCLEOTIDE SEQUENCE [LARGE SCALE GENOMIC DNA]</scope>
    <source>
        <strain evidence="8">cv. Hale</strain>
    </source>
</reference>
<accession>B9SV10</accession>
<feature type="chain" id="PRO_5002889683" description="Knottin scorpion toxin-like domain-containing protein" evidence="6">
    <location>
        <begin position="25"/>
        <end position="73"/>
    </location>
</feature>
<evidence type="ECO:0000256" key="6">
    <source>
        <dbReference type="SAM" id="SignalP"/>
    </source>
</evidence>
<dbReference type="GO" id="GO:0050832">
    <property type="term" value="P:defense response to fungus"/>
    <property type="evidence" value="ECO:0007669"/>
    <property type="project" value="UniProtKB-KW"/>
</dbReference>
<evidence type="ECO:0000256" key="2">
    <source>
        <dbReference type="ARBA" id="ARBA00022529"/>
    </source>
</evidence>
<proteinExistence type="inferred from homology"/>
<dbReference type="EMBL" id="EQ974159">
    <property type="protein sequence ID" value="EEF32530.1"/>
    <property type="molecule type" value="Genomic_DNA"/>
</dbReference>
<evidence type="ECO:0000256" key="1">
    <source>
        <dbReference type="ARBA" id="ARBA00006722"/>
    </source>
</evidence>
<dbReference type="Proteomes" id="UP000008311">
    <property type="component" value="Unassembled WGS sequence"/>
</dbReference>
<keyword evidence="6" id="KW-0732">Signal</keyword>
<gene>
    <name evidence="7" type="ORF">RCOM_0258600</name>
</gene>
<keyword evidence="8" id="KW-1185">Reference proteome</keyword>
<keyword evidence="4" id="KW-0611">Plant defense</keyword>
<dbReference type="AlphaFoldDB" id="B9SV10"/>
<evidence type="ECO:0000313" key="8">
    <source>
        <dbReference type="Proteomes" id="UP000008311"/>
    </source>
</evidence>
<evidence type="ECO:0000256" key="3">
    <source>
        <dbReference type="ARBA" id="ARBA00022577"/>
    </source>
</evidence>
<keyword evidence="3" id="KW-0295">Fungicide</keyword>
<comment type="similarity">
    <text evidence="1">Belongs to the DEFL family.</text>
</comment>
<dbReference type="GO" id="GO:0031640">
    <property type="term" value="P:killing of cells of another organism"/>
    <property type="evidence" value="ECO:0007669"/>
    <property type="project" value="UniProtKB-KW"/>
</dbReference>
<feature type="signal peptide" evidence="6">
    <location>
        <begin position="1"/>
        <end position="24"/>
    </location>
</feature>
<keyword evidence="2" id="KW-0929">Antimicrobial</keyword>
<dbReference type="InParanoid" id="B9SV10"/>
<dbReference type="Pfam" id="PF25052">
    <property type="entry name" value="AtDEF-like"/>
    <property type="match status" value="1"/>
</dbReference>
<protein>
    <recommendedName>
        <fullName evidence="9">Knottin scorpion toxin-like domain-containing protein</fullName>
    </recommendedName>
</protein>
<name>B9SV10_RICCO</name>
<evidence type="ECO:0000256" key="5">
    <source>
        <dbReference type="ARBA" id="ARBA00023157"/>
    </source>
</evidence>